<name>A0A1I6GH16_9GAMM</name>
<evidence type="ECO:0000313" key="4">
    <source>
        <dbReference type="Proteomes" id="UP000198644"/>
    </source>
</evidence>
<protein>
    <submittedName>
        <fullName evidence="3">Polar amino acid transport system substrate-binding protein</fullName>
    </submittedName>
</protein>
<dbReference type="EMBL" id="FOYW01000001">
    <property type="protein sequence ID" value="SFR41476.1"/>
    <property type="molecule type" value="Genomic_DNA"/>
</dbReference>
<feature type="chain" id="PRO_5011550403" evidence="1">
    <location>
        <begin position="27"/>
        <end position="247"/>
    </location>
</feature>
<feature type="domain" description="Solute-binding protein family 3/N-terminal" evidence="2">
    <location>
        <begin position="31"/>
        <end position="247"/>
    </location>
</feature>
<keyword evidence="1" id="KW-0732">Signal</keyword>
<dbReference type="AlphaFoldDB" id="A0A1I6GH16"/>
<keyword evidence="4" id="KW-1185">Reference proteome</keyword>
<dbReference type="STRING" id="650891.SAMN05216203_0088"/>
<organism evidence="3 4">
    <name type="scientific">Marinobacter daqiaonensis</name>
    <dbReference type="NCBI Taxonomy" id="650891"/>
    <lineage>
        <taxon>Bacteria</taxon>
        <taxon>Pseudomonadati</taxon>
        <taxon>Pseudomonadota</taxon>
        <taxon>Gammaproteobacteria</taxon>
        <taxon>Pseudomonadales</taxon>
        <taxon>Marinobacteraceae</taxon>
        <taxon>Marinobacter</taxon>
    </lineage>
</organism>
<evidence type="ECO:0000259" key="2">
    <source>
        <dbReference type="SMART" id="SM00062"/>
    </source>
</evidence>
<reference evidence="3 4" key="1">
    <citation type="submission" date="2016-10" db="EMBL/GenBank/DDBJ databases">
        <authorList>
            <person name="de Groot N.N."/>
        </authorList>
    </citation>
    <scope>NUCLEOTIDE SEQUENCE [LARGE SCALE GENOMIC DNA]</scope>
    <source>
        <strain evidence="3 4">CGMCC 1.9167</strain>
    </source>
</reference>
<dbReference type="PROSITE" id="PS51257">
    <property type="entry name" value="PROKAR_LIPOPROTEIN"/>
    <property type="match status" value="1"/>
</dbReference>
<dbReference type="InterPro" id="IPR001638">
    <property type="entry name" value="Solute-binding_3/MltF_N"/>
</dbReference>
<dbReference type="Gene3D" id="3.40.190.10">
    <property type="entry name" value="Periplasmic binding protein-like II"/>
    <property type="match status" value="2"/>
</dbReference>
<accession>A0A1I6GH16</accession>
<gene>
    <name evidence="3" type="ORF">SAMN05216203_0088</name>
</gene>
<dbReference type="Proteomes" id="UP000198644">
    <property type="component" value="Unassembled WGS sequence"/>
</dbReference>
<feature type="signal peptide" evidence="1">
    <location>
        <begin position="1"/>
        <end position="26"/>
    </location>
</feature>
<evidence type="ECO:0000256" key="1">
    <source>
        <dbReference type="SAM" id="SignalP"/>
    </source>
</evidence>
<evidence type="ECO:0000313" key="3">
    <source>
        <dbReference type="EMBL" id="SFR41476.1"/>
    </source>
</evidence>
<sequence length="247" mass="27532">MRSVSISAVIMAVVACSFLISSSVLADKRPEIRAAYVEFPPLSYTDNSGEAAGEIVGLAKRLAEHAGYDITWQELPVGRAYLYLEHGIIDLWLGSAGVPKLAPFTLEAAFQPGNIRLNAYYREDTPPVDSIPDLQGKSLILIRGYTYWQLLDRFREDPNTAITIAPSHRSAIRMLAVKRGDYLINFQSPMDNILSQSPSPDLQYSNLLERPMAFVFSREAPDTDQMVNALNRAWTELESKGLLRVPD</sequence>
<dbReference type="SUPFAM" id="SSF53850">
    <property type="entry name" value="Periplasmic binding protein-like II"/>
    <property type="match status" value="1"/>
</dbReference>
<proteinExistence type="predicted"/>
<dbReference type="SMART" id="SM00062">
    <property type="entry name" value="PBPb"/>
    <property type="match status" value="1"/>
</dbReference>